<proteinExistence type="predicted"/>
<evidence type="ECO:0000313" key="3">
    <source>
        <dbReference type="Proteomes" id="UP001497482"/>
    </source>
</evidence>
<feature type="region of interest" description="Disordered" evidence="1">
    <location>
        <begin position="82"/>
        <end position="101"/>
    </location>
</feature>
<organism evidence="2 3">
    <name type="scientific">Knipowitschia caucasica</name>
    <name type="common">Caucasian dwarf goby</name>
    <name type="synonym">Pomatoschistus caucasicus</name>
    <dbReference type="NCBI Taxonomy" id="637954"/>
    <lineage>
        <taxon>Eukaryota</taxon>
        <taxon>Metazoa</taxon>
        <taxon>Chordata</taxon>
        <taxon>Craniata</taxon>
        <taxon>Vertebrata</taxon>
        <taxon>Euteleostomi</taxon>
        <taxon>Actinopterygii</taxon>
        <taxon>Neopterygii</taxon>
        <taxon>Teleostei</taxon>
        <taxon>Neoteleostei</taxon>
        <taxon>Acanthomorphata</taxon>
        <taxon>Gobiaria</taxon>
        <taxon>Gobiiformes</taxon>
        <taxon>Gobioidei</taxon>
        <taxon>Gobiidae</taxon>
        <taxon>Gobiinae</taxon>
        <taxon>Knipowitschia</taxon>
    </lineage>
</organism>
<dbReference type="Proteomes" id="UP001497482">
    <property type="component" value="Chromosome 7"/>
</dbReference>
<evidence type="ECO:0000256" key="1">
    <source>
        <dbReference type="SAM" id="MobiDB-lite"/>
    </source>
</evidence>
<name>A0AAV2MFC6_KNICA</name>
<dbReference type="AlphaFoldDB" id="A0AAV2MFC6"/>
<gene>
    <name evidence="2" type="ORF">KC01_LOCUS38167</name>
</gene>
<sequence length="125" mass="13852">MATSATPMDFKRKALLSPFDEWPFQGYSPSRNAAPQDGSVKIASSVSSLALKCLFPDVVSHEYIGVWMAAAPSGLPLPSLGIGFRRQRHSPGPPGKRRPLRKPNEHIYIKFCLLWLSSLEMSGRR</sequence>
<reference evidence="2 3" key="1">
    <citation type="submission" date="2024-04" db="EMBL/GenBank/DDBJ databases">
        <authorList>
            <person name="Waldvogel A.-M."/>
            <person name="Schoenle A."/>
        </authorList>
    </citation>
    <scope>NUCLEOTIDE SEQUENCE [LARGE SCALE GENOMIC DNA]</scope>
</reference>
<protein>
    <submittedName>
        <fullName evidence="2">Uncharacterized protein</fullName>
    </submittedName>
</protein>
<evidence type="ECO:0000313" key="2">
    <source>
        <dbReference type="EMBL" id="CAL1611776.1"/>
    </source>
</evidence>
<accession>A0AAV2MFC6</accession>
<dbReference type="EMBL" id="OZ035829">
    <property type="protein sequence ID" value="CAL1611776.1"/>
    <property type="molecule type" value="Genomic_DNA"/>
</dbReference>
<keyword evidence="3" id="KW-1185">Reference proteome</keyword>
<feature type="compositionally biased region" description="Basic residues" evidence="1">
    <location>
        <begin position="85"/>
        <end position="101"/>
    </location>
</feature>